<dbReference type="Proteomes" id="UP001494588">
    <property type="component" value="Unassembled WGS sequence"/>
</dbReference>
<protein>
    <submittedName>
        <fullName evidence="2">Toll/interleukin-1 receptor domain-containing protein</fullName>
    </submittedName>
</protein>
<dbReference type="PROSITE" id="PS50104">
    <property type="entry name" value="TIR"/>
    <property type="match status" value="1"/>
</dbReference>
<proteinExistence type="predicted"/>
<evidence type="ECO:0000259" key="1">
    <source>
        <dbReference type="PROSITE" id="PS50104"/>
    </source>
</evidence>
<keyword evidence="2" id="KW-0675">Receptor</keyword>
<dbReference type="SUPFAM" id="SSF52200">
    <property type="entry name" value="Toll/Interleukin receptor TIR domain"/>
    <property type="match status" value="1"/>
</dbReference>
<name>A0ABU9QC02_9BURK</name>
<organism evidence="2 3">
    <name type="scientific">Paraburkholderia sabiae</name>
    <dbReference type="NCBI Taxonomy" id="273251"/>
    <lineage>
        <taxon>Bacteria</taxon>
        <taxon>Pseudomonadati</taxon>
        <taxon>Pseudomonadota</taxon>
        <taxon>Betaproteobacteria</taxon>
        <taxon>Burkholderiales</taxon>
        <taxon>Burkholderiaceae</taxon>
        <taxon>Paraburkholderia</taxon>
    </lineage>
</organism>
<accession>A0ABU9QC02</accession>
<dbReference type="SUPFAM" id="SSF48371">
    <property type="entry name" value="ARM repeat"/>
    <property type="match status" value="1"/>
</dbReference>
<dbReference type="Pfam" id="PF13646">
    <property type="entry name" value="HEAT_2"/>
    <property type="match status" value="1"/>
</dbReference>
<dbReference type="Gene3D" id="1.25.10.10">
    <property type="entry name" value="Leucine-rich Repeat Variant"/>
    <property type="match status" value="1"/>
</dbReference>
<feature type="domain" description="TIR" evidence="1">
    <location>
        <begin position="77"/>
        <end position="219"/>
    </location>
</feature>
<dbReference type="InterPro" id="IPR035897">
    <property type="entry name" value="Toll_tir_struct_dom_sf"/>
</dbReference>
<dbReference type="InterPro" id="IPR000157">
    <property type="entry name" value="TIR_dom"/>
</dbReference>
<gene>
    <name evidence="2" type="ORF">V4C55_14680</name>
</gene>
<dbReference type="RefSeq" id="WP_201659524.1">
    <property type="nucleotide sequence ID" value="NZ_CAJHCS010000035.1"/>
</dbReference>
<sequence>MQNEIREIYLNCCADNPTDQVDLLMRERTVDAAFKGFAGRCTSLLERTYVWLVSLESARSVVYFFKVTTGIQRESHMSRRVFYSYSHVDAELRANLASHLATLVQQGKIEEWHDRKITPGKDWDQEISDALESADIILLLVSADFLASEYSFGVEVDRALALVKEKDIHVIPVLLRPCLWEESRFSALQPLPRNQQPVTSWPSRDDAFKEIAREIGNLASQPRPQRTPVNTAAVRADQTAQSLELIREQIYAYARLYEMTRQRMSASAERTARMEQIFQSMKSIAVSCYPMLSELSSSRAPGERLAAIAILQTFATAQALPFLVKMIGSEKPFVGYQAAKALKLAVERLDPRVHPQLLQSILDAQAADAIAMLGHDTDRVKLLREAERELRAHMKALSTPGEG</sequence>
<dbReference type="InterPro" id="IPR016024">
    <property type="entry name" value="ARM-type_fold"/>
</dbReference>
<evidence type="ECO:0000313" key="3">
    <source>
        <dbReference type="Proteomes" id="UP001494588"/>
    </source>
</evidence>
<dbReference type="InterPro" id="IPR011989">
    <property type="entry name" value="ARM-like"/>
</dbReference>
<dbReference type="Gene3D" id="3.40.50.10140">
    <property type="entry name" value="Toll/interleukin-1 receptor homology (TIR) domain"/>
    <property type="match status" value="1"/>
</dbReference>
<reference evidence="2 3" key="1">
    <citation type="submission" date="2024-01" db="EMBL/GenBank/DDBJ databases">
        <title>The diversity of rhizobia nodulating Mimosa spp. in eleven states of Brazil covering several biomes is determined by host plant, location, and edaphic factors.</title>
        <authorList>
            <person name="Rouws L."/>
            <person name="Barauna A."/>
            <person name="Beukes C."/>
            <person name="De Faria S.M."/>
            <person name="Gross E."/>
            <person name="Dos Reis Junior F.B."/>
            <person name="Simon M."/>
            <person name="Maluk M."/>
            <person name="Odee D.W."/>
            <person name="Kenicer G."/>
            <person name="Young J.P.W."/>
            <person name="Reis V.M."/>
            <person name="Zilli J."/>
            <person name="James E.K."/>
        </authorList>
    </citation>
    <scope>NUCLEOTIDE SEQUENCE [LARGE SCALE GENOMIC DNA]</scope>
    <source>
        <strain evidence="2 3">JPY77</strain>
    </source>
</reference>
<comment type="caution">
    <text evidence="2">The sequence shown here is derived from an EMBL/GenBank/DDBJ whole genome shotgun (WGS) entry which is preliminary data.</text>
</comment>
<keyword evidence="3" id="KW-1185">Reference proteome</keyword>
<dbReference type="Pfam" id="PF13676">
    <property type="entry name" value="TIR_2"/>
    <property type="match status" value="1"/>
</dbReference>
<evidence type="ECO:0000313" key="2">
    <source>
        <dbReference type="EMBL" id="MEM5286965.1"/>
    </source>
</evidence>
<dbReference type="EMBL" id="JAZHGC010000011">
    <property type="protein sequence ID" value="MEM5286965.1"/>
    <property type="molecule type" value="Genomic_DNA"/>
</dbReference>
<dbReference type="SMART" id="SM00255">
    <property type="entry name" value="TIR"/>
    <property type="match status" value="1"/>
</dbReference>